<evidence type="ECO:0000313" key="2">
    <source>
        <dbReference type="EMBL" id="RBP39734.1"/>
    </source>
</evidence>
<evidence type="ECO:0008006" key="4">
    <source>
        <dbReference type="Google" id="ProtNLM"/>
    </source>
</evidence>
<keyword evidence="3" id="KW-1185">Reference proteome</keyword>
<dbReference type="InterPro" id="IPR029044">
    <property type="entry name" value="Nucleotide-diphossugar_trans"/>
</dbReference>
<evidence type="ECO:0000256" key="1">
    <source>
        <dbReference type="SAM" id="MobiDB-lite"/>
    </source>
</evidence>
<protein>
    <recommendedName>
        <fullName evidence="4">Glycosyl transferase family 2</fullName>
    </recommendedName>
</protein>
<dbReference type="SUPFAM" id="SSF53448">
    <property type="entry name" value="Nucleotide-diphospho-sugar transferases"/>
    <property type="match status" value="1"/>
</dbReference>
<accession>A0A366HDN9</accession>
<reference evidence="2 3" key="1">
    <citation type="submission" date="2018-06" db="EMBL/GenBank/DDBJ databases">
        <title>Genomic Encyclopedia of Type Strains, Phase IV (KMG-IV): sequencing the most valuable type-strain genomes for metagenomic binning, comparative biology and taxonomic classification.</title>
        <authorList>
            <person name="Goeker M."/>
        </authorList>
    </citation>
    <scope>NUCLEOTIDE SEQUENCE [LARGE SCALE GENOMIC DNA]</scope>
    <source>
        <strain evidence="2 3">DSM 25532</strain>
    </source>
</reference>
<feature type="compositionally biased region" description="Basic residues" evidence="1">
    <location>
        <begin position="370"/>
        <end position="379"/>
    </location>
</feature>
<organism evidence="2 3">
    <name type="scientific">Roseimicrobium gellanilyticum</name>
    <dbReference type="NCBI Taxonomy" id="748857"/>
    <lineage>
        <taxon>Bacteria</taxon>
        <taxon>Pseudomonadati</taxon>
        <taxon>Verrucomicrobiota</taxon>
        <taxon>Verrucomicrobiia</taxon>
        <taxon>Verrucomicrobiales</taxon>
        <taxon>Verrucomicrobiaceae</taxon>
        <taxon>Roseimicrobium</taxon>
    </lineage>
</organism>
<sequence>METASAVPPDPTLISSAVPAPRFSVIIPLEFHRGQGHDCLQGWTQGQDFPRDQFEIVLAIPPSFPEDEAAVLRTMLAPHDQAIDLPHEHDIALCAAAARHARGEILFFTESHCLPEQDVLTQAERGLRAHPEWAGFSCESVPITHNLLSKIEAGFYERDIREAMEHPWRNILDQCFVTTRKAYLTSGGFDGSLGHFAEWVLSARYRQHGLKLGYWPAARIHHYYIGEIDEWWEFTEDFTAGESAMLTRPVRDPVLSWFDENDEWAARHENSRGLAWKMALMVLRSMFSSKQAASEAGPESSPSHTDGNGRDLFRWLARGLLGSWAPLLSAHGRVLRAYALLNFALWREDREGAERALPKLCKALTSRRRRQLLRQHQPSHPRSADPIPPSGDWIPENNTPMVCAGFHATETWRDAPLRWSKPAAMVELHLQKGKHEVTLEWMPRATPLHIQFFINEKPLKPAAVKIGKRKARLRFRLNREGQVRLGWVCNPHHSPDDPRRAGVAVRRLIWAARS</sequence>
<name>A0A366HDN9_9BACT</name>
<comment type="caution">
    <text evidence="2">The sequence shown here is derived from an EMBL/GenBank/DDBJ whole genome shotgun (WGS) entry which is preliminary data.</text>
</comment>
<dbReference type="OrthoDB" id="153025at2"/>
<dbReference type="RefSeq" id="WP_113960623.1">
    <property type="nucleotide sequence ID" value="NZ_QNRR01000009.1"/>
</dbReference>
<dbReference type="EMBL" id="QNRR01000009">
    <property type="protein sequence ID" value="RBP39734.1"/>
    <property type="molecule type" value="Genomic_DNA"/>
</dbReference>
<gene>
    <name evidence="2" type="ORF">DES53_109161</name>
</gene>
<dbReference type="Gene3D" id="3.90.550.10">
    <property type="entry name" value="Spore Coat Polysaccharide Biosynthesis Protein SpsA, Chain A"/>
    <property type="match status" value="1"/>
</dbReference>
<proteinExistence type="predicted"/>
<evidence type="ECO:0000313" key="3">
    <source>
        <dbReference type="Proteomes" id="UP000253426"/>
    </source>
</evidence>
<feature type="region of interest" description="Disordered" evidence="1">
    <location>
        <begin position="370"/>
        <end position="391"/>
    </location>
</feature>
<dbReference type="AlphaFoldDB" id="A0A366HDN9"/>
<dbReference type="Proteomes" id="UP000253426">
    <property type="component" value="Unassembled WGS sequence"/>
</dbReference>